<dbReference type="OrthoDB" id="1922992at2"/>
<dbReference type="PATRIC" id="fig|1121338.3.peg.2880"/>
<dbReference type="Gene3D" id="1.10.10.10">
    <property type="entry name" value="Winged helix-like DNA-binding domain superfamily/Winged helix DNA-binding domain"/>
    <property type="match status" value="1"/>
</dbReference>
<evidence type="ECO:0000313" key="3">
    <source>
        <dbReference type="Proteomes" id="UP000075531"/>
    </source>
</evidence>
<feature type="compositionally biased region" description="Polar residues" evidence="1">
    <location>
        <begin position="98"/>
        <end position="108"/>
    </location>
</feature>
<gene>
    <name evidence="2" type="ORF">CLTEP_27400</name>
</gene>
<organism evidence="2 3">
    <name type="scientific">Clostridium tepidiprofundi DSM 19306</name>
    <dbReference type="NCBI Taxonomy" id="1121338"/>
    <lineage>
        <taxon>Bacteria</taxon>
        <taxon>Bacillati</taxon>
        <taxon>Bacillota</taxon>
        <taxon>Clostridia</taxon>
        <taxon>Eubacteriales</taxon>
        <taxon>Clostridiaceae</taxon>
        <taxon>Clostridium</taxon>
    </lineage>
</organism>
<reference evidence="2 3" key="1">
    <citation type="submission" date="2016-02" db="EMBL/GenBank/DDBJ databases">
        <title>Genome sequence of Clostridium tepidiprofundi DSM 19306.</title>
        <authorList>
            <person name="Poehlein A."/>
            <person name="Daniel R."/>
        </authorList>
    </citation>
    <scope>NUCLEOTIDE SEQUENCE [LARGE SCALE GENOMIC DNA]</scope>
    <source>
        <strain evidence="2 3">DSM 19306</strain>
    </source>
</reference>
<evidence type="ECO:0000313" key="2">
    <source>
        <dbReference type="EMBL" id="KYH28898.1"/>
    </source>
</evidence>
<dbReference type="EMBL" id="LTBA01000093">
    <property type="protein sequence ID" value="KYH28898.1"/>
    <property type="molecule type" value="Genomic_DNA"/>
</dbReference>
<dbReference type="RefSeq" id="WP_066827592.1">
    <property type="nucleotide sequence ID" value="NZ_LTBA01000093.1"/>
</dbReference>
<feature type="region of interest" description="Disordered" evidence="1">
    <location>
        <begin position="98"/>
        <end position="123"/>
    </location>
</feature>
<dbReference type="InterPro" id="IPR036388">
    <property type="entry name" value="WH-like_DNA-bd_sf"/>
</dbReference>
<evidence type="ECO:0000256" key="1">
    <source>
        <dbReference type="SAM" id="MobiDB-lite"/>
    </source>
</evidence>
<evidence type="ECO:0008006" key="4">
    <source>
        <dbReference type="Google" id="ProtNLM"/>
    </source>
</evidence>
<proteinExistence type="predicted"/>
<keyword evidence="3" id="KW-1185">Reference proteome</keyword>
<comment type="caution">
    <text evidence="2">The sequence shown here is derived from an EMBL/GenBank/DDBJ whole genome shotgun (WGS) entry which is preliminary data.</text>
</comment>
<dbReference type="Proteomes" id="UP000075531">
    <property type="component" value="Unassembled WGS sequence"/>
</dbReference>
<dbReference type="AlphaFoldDB" id="A0A151AMN8"/>
<sequence length="234" mass="27267">MPGFTFIDNDGVLDNEDLNIQEQSVLIALISYYNKEKGYAYPSYKQLKKRSKISDDRTLIKAIANLCSKDFIKKETLKGIGNKYYILTVKLQEQEKCSNSNSTGTPTVKLQGHPLENYSTTNTNTNTNTNINIDFEELWKLYPNKKGKAKARQIVTKLLKKYTKEELQRCIERYSKEVQGKDKQYILHGSTFFNGRYEDYLDNNYTEQNESFEEQKTKEAYAQLEYLKGEITFD</sequence>
<accession>A0A151AMN8</accession>
<protein>
    <recommendedName>
        <fullName evidence="4">Helix-turn-helix domain protein</fullName>
    </recommendedName>
</protein>
<dbReference type="Pfam" id="PF13730">
    <property type="entry name" value="HTH_36"/>
    <property type="match status" value="1"/>
</dbReference>
<name>A0A151AMN8_9CLOT</name>